<dbReference type="PATRIC" id="fig|742725.3.peg.1127"/>
<dbReference type="OrthoDB" id="1007653at2"/>
<dbReference type="HOGENOM" id="CLU_1536884_0_0_10"/>
<keyword evidence="2" id="KW-1185">Reference proteome</keyword>
<evidence type="ECO:0000313" key="1">
    <source>
        <dbReference type="EMBL" id="EHB92444.1"/>
    </source>
</evidence>
<dbReference type="EMBL" id="ADLD01000010">
    <property type="protein sequence ID" value="EHB92444.1"/>
    <property type="molecule type" value="Genomic_DNA"/>
</dbReference>
<protein>
    <submittedName>
        <fullName evidence="1">Uncharacterized protein</fullName>
    </submittedName>
</protein>
<dbReference type="STRING" id="742725.HMPREF9450_01067"/>
<evidence type="ECO:0000313" key="2">
    <source>
        <dbReference type="Proteomes" id="UP000006008"/>
    </source>
</evidence>
<dbReference type="GeneID" id="92815912"/>
<reference evidence="1 2" key="1">
    <citation type="submission" date="2011-08" db="EMBL/GenBank/DDBJ databases">
        <title>The Genome Sequence of Alistipes indistinctus YIT 12060.</title>
        <authorList>
            <consortium name="The Broad Institute Genome Sequencing Platform"/>
            <person name="Earl A."/>
            <person name="Ward D."/>
            <person name="Feldgarden M."/>
            <person name="Gevers D."/>
            <person name="Morotomi M."/>
            <person name="Young S.K."/>
            <person name="Zeng Q."/>
            <person name="Gargeya S."/>
            <person name="Fitzgerald M."/>
            <person name="Haas B."/>
            <person name="Abouelleil A."/>
            <person name="Alvarado L."/>
            <person name="Arachchi H.M."/>
            <person name="Berlin A."/>
            <person name="Brown A."/>
            <person name="Chapman S.B."/>
            <person name="Chen Z."/>
            <person name="Dunbar C."/>
            <person name="Freedman E."/>
            <person name="Gearin G."/>
            <person name="Gellesch M."/>
            <person name="Goldberg J."/>
            <person name="Griggs A."/>
            <person name="Gujja S."/>
            <person name="Heiman D."/>
            <person name="Howarth C."/>
            <person name="Larson L."/>
            <person name="Lui A."/>
            <person name="MacDonald P.J.P."/>
            <person name="Montmayeur A."/>
            <person name="Murphy C."/>
            <person name="Neiman D."/>
            <person name="Pearson M."/>
            <person name="Priest M."/>
            <person name="Roberts A."/>
            <person name="Saif S."/>
            <person name="Shea T."/>
            <person name="Shenoy N."/>
            <person name="Sisk P."/>
            <person name="Stolte C."/>
            <person name="Sykes S."/>
            <person name="Wortman J."/>
            <person name="Nusbaum C."/>
            <person name="Birren B."/>
        </authorList>
    </citation>
    <scope>NUCLEOTIDE SEQUENCE [LARGE SCALE GENOMIC DNA]</scope>
    <source>
        <strain evidence="1 2">YIT 12060</strain>
    </source>
</reference>
<dbReference type="Proteomes" id="UP000006008">
    <property type="component" value="Unassembled WGS sequence"/>
</dbReference>
<dbReference type="RefSeq" id="WP_009133873.1">
    <property type="nucleotide sequence ID" value="NZ_CP102250.1"/>
</dbReference>
<organism evidence="1 2">
    <name type="scientific">Alistipes indistinctus YIT 12060</name>
    <dbReference type="NCBI Taxonomy" id="742725"/>
    <lineage>
        <taxon>Bacteria</taxon>
        <taxon>Pseudomonadati</taxon>
        <taxon>Bacteroidota</taxon>
        <taxon>Bacteroidia</taxon>
        <taxon>Bacteroidales</taxon>
        <taxon>Rikenellaceae</taxon>
        <taxon>Alistipes</taxon>
    </lineage>
</organism>
<dbReference type="AlphaFoldDB" id="G5H807"/>
<comment type="caution">
    <text evidence="1">The sequence shown here is derived from an EMBL/GenBank/DDBJ whole genome shotgun (WGS) entry which is preliminary data.</text>
</comment>
<name>G5H807_9BACT</name>
<proteinExistence type="predicted"/>
<gene>
    <name evidence="1" type="ORF">HMPREF9450_01067</name>
</gene>
<sequence length="174" mass="19477">MALIGYQRKSERKNGGIRTVGLTEASNIASIEYSKDDRAFFEITLVNGQKFTKYEFREDEAEYKETISLSNHSPIVTHELTFMLDKMGYEASASVESMLNTTLGGLVALVRTTNDEIFLVGYSLPFEKERPLRIASVTATTGKQLRDETTETITLRSIDTNMALPFVGDIDALF</sequence>
<accession>G5H807</accession>